<keyword evidence="1" id="KW-0732">Signal</keyword>
<evidence type="ECO:0000313" key="2">
    <source>
        <dbReference type="EMBL" id="KAL3775638.1"/>
    </source>
</evidence>
<gene>
    <name evidence="2" type="ORF">ACHAWO_001905</name>
</gene>
<comment type="caution">
    <text evidence="2">The sequence shown here is derived from an EMBL/GenBank/DDBJ whole genome shotgun (WGS) entry which is preliminary data.</text>
</comment>
<proteinExistence type="predicted"/>
<name>A0ABD3NI82_9STRA</name>
<feature type="chain" id="PRO_5044895034" evidence="1">
    <location>
        <begin position="19"/>
        <end position="197"/>
    </location>
</feature>
<organism evidence="2 3">
    <name type="scientific">Cyclotella atomus</name>
    <dbReference type="NCBI Taxonomy" id="382360"/>
    <lineage>
        <taxon>Eukaryota</taxon>
        <taxon>Sar</taxon>
        <taxon>Stramenopiles</taxon>
        <taxon>Ochrophyta</taxon>
        <taxon>Bacillariophyta</taxon>
        <taxon>Coscinodiscophyceae</taxon>
        <taxon>Thalassiosirophycidae</taxon>
        <taxon>Stephanodiscales</taxon>
        <taxon>Stephanodiscaceae</taxon>
        <taxon>Cyclotella</taxon>
    </lineage>
</organism>
<keyword evidence="3" id="KW-1185">Reference proteome</keyword>
<reference evidence="2 3" key="1">
    <citation type="submission" date="2024-10" db="EMBL/GenBank/DDBJ databases">
        <title>Updated reference genomes for cyclostephanoid diatoms.</title>
        <authorList>
            <person name="Roberts W.R."/>
            <person name="Alverson A.J."/>
        </authorList>
    </citation>
    <scope>NUCLEOTIDE SEQUENCE [LARGE SCALE GENOMIC DNA]</scope>
    <source>
        <strain evidence="2 3">AJA010-31</strain>
    </source>
</reference>
<accession>A0ABD3NI82</accession>
<feature type="signal peptide" evidence="1">
    <location>
        <begin position="1"/>
        <end position="18"/>
    </location>
</feature>
<dbReference type="Proteomes" id="UP001530400">
    <property type="component" value="Unassembled WGS sequence"/>
</dbReference>
<dbReference type="AlphaFoldDB" id="A0ABD3NI82"/>
<evidence type="ECO:0000256" key="1">
    <source>
        <dbReference type="SAM" id="SignalP"/>
    </source>
</evidence>
<evidence type="ECO:0000313" key="3">
    <source>
        <dbReference type="Proteomes" id="UP001530400"/>
    </source>
</evidence>
<sequence>MINALLLFLLMRSFAVSGFKCPTAALRLQPTASAMRLHLAASNDETKFEMFNDEIDEPLLRINFSYQETTDDDALESIQQYTRSFPFAAVLPVQPLTYLPCRLPDGETALKVTFLRKKTEEKDAKDGGMIFQWKAIERTKISLVASRISKGQTVPKIFSEKQIVLAFIKGLDEERGREMLKKANLHVASIFHQWMSV</sequence>
<protein>
    <submittedName>
        <fullName evidence="2">Uncharacterized protein</fullName>
    </submittedName>
</protein>
<dbReference type="EMBL" id="JALLPJ020001146">
    <property type="protein sequence ID" value="KAL3775638.1"/>
    <property type="molecule type" value="Genomic_DNA"/>
</dbReference>